<organism evidence="1 2">
    <name type="scientific">Adineta ricciae</name>
    <name type="common">Rotifer</name>
    <dbReference type="NCBI Taxonomy" id="249248"/>
    <lineage>
        <taxon>Eukaryota</taxon>
        <taxon>Metazoa</taxon>
        <taxon>Spiralia</taxon>
        <taxon>Gnathifera</taxon>
        <taxon>Rotifera</taxon>
        <taxon>Eurotatoria</taxon>
        <taxon>Bdelloidea</taxon>
        <taxon>Adinetida</taxon>
        <taxon>Adinetidae</taxon>
        <taxon>Adineta</taxon>
    </lineage>
</organism>
<comment type="caution">
    <text evidence="1">The sequence shown here is derived from an EMBL/GenBank/DDBJ whole genome shotgun (WGS) entry which is preliminary data.</text>
</comment>
<evidence type="ECO:0000313" key="1">
    <source>
        <dbReference type="EMBL" id="CAF1472690.1"/>
    </source>
</evidence>
<dbReference type="Proteomes" id="UP000663852">
    <property type="component" value="Unassembled WGS sequence"/>
</dbReference>
<dbReference type="OrthoDB" id="9979167at2759"/>
<dbReference type="EMBL" id="CAJNOJ010000512">
    <property type="protein sequence ID" value="CAF1472690.1"/>
    <property type="molecule type" value="Genomic_DNA"/>
</dbReference>
<evidence type="ECO:0000313" key="2">
    <source>
        <dbReference type="Proteomes" id="UP000663852"/>
    </source>
</evidence>
<protein>
    <submittedName>
        <fullName evidence="1">Uncharacterized protein</fullName>
    </submittedName>
</protein>
<gene>
    <name evidence="1" type="ORF">EDS130_LOCUS40901</name>
</gene>
<proteinExistence type="predicted"/>
<name>A0A815R682_ADIRI</name>
<sequence>MNYTLNVSYMHYNQLRQFLSTDNDHMNHSTTLIDTVVCHDSPACWKLLNHWSKTLTDTKRLNTWLPSIKRLFISNANYCEFMYVEPLLVPLVSVNNMLQHLHLVFERPTHWYPTILSALIRHRISTDTMILEVEKGHEYRPHPQLAGLHQMEPLHWPNTTRLTLSIQQSSELILLFKRDALPAIEHLSITNEDVRTALPSRKYLLVPNIHLCDYNLREIADGSHLRSLILRYVTLSDTIILLDSLLMPVLEKLILIDLYDQTIHSALLFLAALDRVAKFQELCNSTHLSSVKKLHFSLCFPQEMEQAWHMHSFNYNVRWPFGNLVCRLDEISIFNTGTFSFISKTFFVVYTFPINTILQHKRTLHNHHFAAHASVPIIASQRRSLEMTYNQTDEPVQLVKTLQIVANNRIKKLEMTYSGGQISSQLASTCCRDCNLLLQHLRSISFDFTSNSIERTIRTAIVKQILDYAPNLSQLTVDWKDFRHCERTYFNLKYVCLLLDRCNPEPKCYFNIQRLTELAPHLRSLETSIANIVLNENAVEVVLLIIRHFDQLIYLTLNKNGLYPAKQEMKDLFKEKLLLNGHDQLFDCNNIRIKFSLYNELSIWL</sequence>
<dbReference type="AlphaFoldDB" id="A0A815R682"/>
<accession>A0A815R682</accession>
<reference evidence="1" key="1">
    <citation type="submission" date="2021-02" db="EMBL/GenBank/DDBJ databases">
        <authorList>
            <person name="Nowell W R."/>
        </authorList>
    </citation>
    <scope>NUCLEOTIDE SEQUENCE</scope>
</reference>